<evidence type="ECO:0000256" key="2">
    <source>
        <dbReference type="ARBA" id="ARBA00022448"/>
    </source>
</evidence>
<dbReference type="RefSeq" id="WP_055463887.1">
    <property type="nucleotide sequence ID" value="NZ_CYHG01000009.1"/>
</dbReference>
<evidence type="ECO:0000256" key="1">
    <source>
        <dbReference type="ARBA" id="ARBA00004418"/>
    </source>
</evidence>
<dbReference type="SUPFAM" id="SSF53850">
    <property type="entry name" value="Periplasmic binding protein-like II"/>
    <property type="match status" value="1"/>
</dbReference>
<dbReference type="Gene3D" id="3.40.190.10">
    <property type="entry name" value="Periplasmic binding protein-like II"/>
    <property type="match status" value="2"/>
</dbReference>
<dbReference type="InterPro" id="IPR001188">
    <property type="entry name" value="Sperm_putr-bd"/>
</dbReference>
<evidence type="ECO:0000256" key="3">
    <source>
        <dbReference type="ARBA" id="ARBA00022729"/>
    </source>
</evidence>
<dbReference type="PANTHER" id="PTHR30222:SF12">
    <property type="entry name" value="NORSPERMIDINE SENSOR"/>
    <property type="match status" value="1"/>
</dbReference>
<dbReference type="CDD" id="cd13659">
    <property type="entry name" value="PBP2_PotF"/>
    <property type="match status" value="1"/>
</dbReference>
<dbReference type="PANTHER" id="PTHR30222">
    <property type="entry name" value="SPERMIDINE/PUTRESCINE-BINDING PERIPLASMIC PROTEIN"/>
    <property type="match status" value="1"/>
</dbReference>
<dbReference type="Pfam" id="PF13416">
    <property type="entry name" value="SBP_bac_8"/>
    <property type="match status" value="1"/>
</dbReference>
<dbReference type="Proteomes" id="UP000182769">
    <property type="component" value="Unassembled WGS sequence"/>
</dbReference>
<comment type="similarity">
    <text evidence="5">Belongs to the bacterial solute-binding protein PotD/PotF family.</text>
</comment>
<name>A0A0K6IQ40_9GAMM</name>
<sequence length="365" mass="40631">MKLKSCVSTLALTATAMVSFSAQADNVVHFYNWSDYIDEETLPSFEKETGVSVVYDVFDSNEVLEAKLLSGQSGFDLVVPTNDFLGKQIKAGAFMELDRSKLPNWSNLDPKMMKALEDVDPGNKYAVPYMWGTTGLGINTVKVKELLGDDAPINSWSLVFEKEYLEKLQSCGVVALDAPTEVMSSAMNYLGLPPNDMSKENIDKATELMLSVRPYYRYFHSSKYINDLANGDICVVIGWSGDVAQAAARAEEANNGVEVSYLIPKEGALMWFDMLAIPRDAKNADGAMELMNYLMRPEITANITNYVWYANANPASMSMVDPEIANNENIFPPAEVSEKLWLPKVLDQRTTRSITRAWNQIKTAQ</sequence>
<dbReference type="EMBL" id="CYHG01000009">
    <property type="protein sequence ID" value="CUB05204.1"/>
    <property type="molecule type" value="Genomic_DNA"/>
</dbReference>
<dbReference type="InterPro" id="IPR006059">
    <property type="entry name" value="SBP"/>
</dbReference>
<dbReference type="PIRSF" id="PIRSF019574">
    <property type="entry name" value="Periplasmic_polyamine_BP"/>
    <property type="match status" value="1"/>
</dbReference>
<evidence type="ECO:0000256" key="4">
    <source>
        <dbReference type="ARBA" id="ARBA00022764"/>
    </source>
</evidence>
<evidence type="ECO:0000256" key="6">
    <source>
        <dbReference type="SAM" id="SignalP"/>
    </source>
</evidence>
<evidence type="ECO:0000256" key="5">
    <source>
        <dbReference type="PIRNR" id="PIRNR019574"/>
    </source>
</evidence>
<keyword evidence="8" id="KW-1185">Reference proteome</keyword>
<organism evidence="7 8">
    <name type="scientific">Marinomonas fungiae</name>
    <dbReference type="NCBI Taxonomy" id="1137284"/>
    <lineage>
        <taxon>Bacteria</taxon>
        <taxon>Pseudomonadati</taxon>
        <taxon>Pseudomonadota</taxon>
        <taxon>Gammaproteobacteria</taxon>
        <taxon>Oceanospirillales</taxon>
        <taxon>Oceanospirillaceae</taxon>
        <taxon>Marinomonas</taxon>
    </lineage>
</organism>
<accession>A0A0K6IQ40</accession>
<comment type="subcellular location">
    <subcellularLocation>
        <location evidence="1 5">Periplasm</location>
    </subcellularLocation>
</comment>
<proteinExistence type="inferred from homology"/>
<dbReference type="STRING" id="1137284.GCA_001418205_02830"/>
<feature type="chain" id="PRO_5005505732" description="Putrescine-binding periplasmic protein" evidence="6">
    <location>
        <begin position="25"/>
        <end position="365"/>
    </location>
</feature>
<comment type="function">
    <text evidence="5">Required for the activity of the bacterial periplasmic transport system of putrescine.</text>
</comment>
<evidence type="ECO:0000313" key="8">
    <source>
        <dbReference type="Proteomes" id="UP000182769"/>
    </source>
</evidence>
<reference evidence="8" key="1">
    <citation type="submission" date="2015-08" db="EMBL/GenBank/DDBJ databases">
        <authorList>
            <person name="Varghese N."/>
        </authorList>
    </citation>
    <scope>NUCLEOTIDE SEQUENCE [LARGE SCALE GENOMIC DNA]</scope>
    <source>
        <strain evidence="8">JCM 18476</strain>
    </source>
</reference>
<dbReference type="AlphaFoldDB" id="A0A0K6IQ40"/>
<dbReference type="GO" id="GO:0015846">
    <property type="term" value="P:polyamine transport"/>
    <property type="evidence" value="ECO:0007669"/>
    <property type="project" value="InterPro"/>
</dbReference>
<keyword evidence="4 5" id="KW-0574">Periplasm</keyword>
<gene>
    <name evidence="7" type="ORF">Ga0061065_109124</name>
</gene>
<dbReference type="GO" id="GO:0042597">
    <property type="term" value="C:periplasmic space"/>
    <property type="evidence" value="ECO:0007669"/>
    <property type="project" value="UniProtKB-SubCell"/>
</dbReference>
<dbReference type="GO" id="GO:0019808">
    <property type="term" value="F:polyamine binding"/>
    <property type="evidence" value="ECO:0007669"/>
    <property type="project" value="InterPro"/>
</dbReference>
<evidence type="ECO:0000313" key="7">
    <source>
        <dbReference type="EMBL" id="CUB05204.1"/>
    </source>
</evidence>
<protein>
    <recommendedName>
        <fullName evidence="5">Putrescine-binding periplasmic protein</fullName>
    </recommendedName>
</protein>
<dbReference type="PRINTS" id="PR00909">
    <property type="entry name" value="SPERMDNBNDNG"/>
</dbReference>
<keyword evidence="3 6" id="KW-0732">Signal</keyword>
<dbReference type="OrthoDB" id="9769319at2"/>
<feature type="signal peptide" evidence="6">
    <location>
        <begin position="1"/>
        <end position="24"/>
    </location>
</feature>
<keyword evidence="2 5" id="KW-0813">Transport</keyword>